<evidence type="ECO:0000313" key="3">
    <source>
        <dbReference type="Proteomes" id="UP000002033"/>
    </source>
</evidence>
<dbReference type="InterPro" id="IPR050491">
    <property type="entry name" value="AmpC-like"/>
</dbReference>
<dbReference type="eggNOG" id="COG1680">
    <property type="taxonomic scope" value="Bacteria"/>
</dbReference>
<dbReference type="Pfam" id="PF00144">
    <property type="entry name" value="Beta-lactamase"/>
    <property type="match status" value="1"/>
</dbReference>
<dbReference type="AlphaFoldDB" id="D8JR15"/>
<dbReference type="RefSeq" id="WP_013216159.1">
    <property type="nucleotide sequence ID" value="NC_014313.1"/>
</dbReference>
<evidence type="ECO:0000259" key="1">
    <source>
        <dbReference type="Pfam" id="PF00144"/>
    </source>
</evidence>
<dbReference type="PANTHER" id="PTHR46825:SF9">
    <property type="entry name" value="BETA-LACTAMASE-RELATED DOMAIN-CONTAINING PROTEIN"/>
    <property type="match status" value="1"/>
</dbReference>
<sequence>MHLSSGAIILERFMVHVAKVVALAGFVAFSNVAQADGTLSDLLEPIRAQYQLPALGAAIVKDGKIVAQGAVGVRVLGMDIPVTQDDRFHLGSDGKAMTATLAGMLIDEGKLRWDSTIGEVLGPVVPDLKPKFAAITLEQLLSHTSGIPSDTEDIMKLYFSSDAFDYTLTAYRLRMISEWNAAHDLSVPSGSAFQYSNLGYAIVGSMIEQASGKPWEVLITTRIFEPLGLKSAGLGPQATFGKYDAAVGHSVDADGKVTPRPWGLSADGPAVVGPAGIAHMNVADFATWAGWNAGEGKRGPALVKPETLKRLHQAHIKTEIPHPKPGTPKSGSYACGWGLSHFDWTDKPVLVHTGSNSMNLAMIVVDVEHDTGIVAVTNFPGEKADAALLAVSKALYTQYVKAGPAP</sequence>
<dbReference type="EMBL" id="CP002083">
    <property type="protein sequence ID" value="ADJ24000.1"/>
    <property type="molecule type" value="Genomic_DNA"/>
</dbReference>
<dbReference type="PANTHER" id="PTHR46825">
    <property type="entry name" value="D-ALANYL-D-ALANINE-CARBOXYPEPTIDASE/ENDOPEPTIDASE AMPH"/>
    <property type="match status" value="1"/>
</dbReference>
<organism evidence="2 3">
    <name type="scientific">Hyphomicrobium denitrificans (strain ATCC 51888 / DSM 1869 / NCIMB 11706 / TK 0415)</name>
    <dbReference type="NCBI Taxonomy" id="582899"/>
    <lineage>
        <taxon>Bacteria</taxon>
        <taxon>Pseudomonadati</taxon>
        <taxon>Pseudomonadota</taxon>
        <taxon>Alphaproteobacteria</taxon>
        <taxon>Hyphomicrobiales</taxon>
        <taxon>Hyphomicrobiaceae</taxon>
        <taxon>Hyphomicrobium</taxon>
    </lineage>
</organism>
<dbReference type="InterPro" id="IPR012338">
    <property type="entry name" value="Beta-lactam/transpept-like"/>
</dbReference>
<name>D8JR15_HYPDA</name>
<evidence type="ECO:0000313" key="2">
    <source>
        <dbReference type="EMBL" id="ADJ24000.1"/>
    </source>
</evidence>
<dbReference type="Gene3D" id="3.40.710.10">
    <property type="entry name" value="DD-peptidase/beta-lactamase superfamily"/>
    <property type="match status" value="1"/>
</dbReference>
<reference evidence="3" key="1">
    <citation type="journal article" date="2011" name="J. Bacteriol.">
        <title>Genome sequences of eight morphologically diverse alphaproteobacteria.</title>
        <authorList>
            <consortium name="US DOE Joint Genome Institute"/>
            <person name="Brown P.J."/>
            <person name="Kysela D.T."/>
            <person name="Buechlein A."/>
            <person name="Hemmerich C."/>
            <person name="Brun Y.V."/>
        </authorList>
    </citation>
    <scope>NUCLEOTIDE SEQUENCE [LARGE SCALE GENOMIC DNA]</scope>
    <source>
        <strain evidence="3">ATCC 51888 / DSM 1869 / NCIB 11706 / TK 0415</strain>
    </source>
</reference>
<proteinExistence type="predicted"/>
<protein>
    <submittedName>
        <fullName evidence="2">Beta-lactamase</fullName>
    </submittedName>
</protein>
<accession>D8JR15</accession>
<gene>
    <name evidence="2" type="ordered locus">Hden_2202</name>
</gene>
<dbReference type="Proteomes" id="UP000002033">
    <property type="component" value="Chromosome"/>
</dbReference>
<keyword evidence="3" id="KW-1185">Reference proteome</keyword>
<dbReference type="SUPFAM" id="SSF56601">
    <property type="entry name" value="beta-lactamase/transpeptidase-like"/>
    <property type="match status" value="1"/>
</dbReference>
<dbReference type="KEGG" id="hdn:Hden_2202"/>
<dbReference type="HOGENOM" id="CLU_020027_14_4_5"/>
<dbReference type="InterPro" id="IPR001466">
    <property type="entry name" value="Beta-lactam-related"/>
</dbReference>
<dbReference type="STRING" id="582899.Hden_2202"/>
<feature type="domain" description="Beta-lactamase-related" evidence="1">
    <location>
        <begin position="40"/>
        <end position="392"/>
    </location>
</feature>